<reference evidence="1" key="1">
    <citation type="submission" date="2020-02" db="EMBL/GenBank/DDBJ databases">
        <title>Genome sequencing of the panga catfish, Pangasius djambal.</title>
        <authorList>
            <person name="Wen M."/>
            <person name="Zahm M."/>
            <person name="Roques C."/>
            <person name="Cabau C."/>
            <person name="Klopp C."/>
            <person name="Donnadieu C."/>
            <person name="Jouanno E."/>
            <person name="Avarre J.-C."/>
            <person name="Campet M."/>
            <person name="Ha T."/>
            <person name="Dugue R."/>
            <person name="Lampietro C."/>
            <person name="Louis A."/>
            <person name="Herpin A."/>
            <person name="Echchiki A."/>
            <person name="Berthelot C."/>
            <person name="Parey E."/>
            <person name="Roest-Crollius H."/>
            <person name="Braasch I."/>
            <person name="Postlethwait J.H."/>
            <person name="Bobe J."/>
            <person name="Montfort J."/>
            <person name="Bouchez O."/>
            <person name="Begum T."/>
            <person name="Schartl M."/>
            <person name="Gustiano R."/>
            <person name="Guiguen Y."/>
        </authorList>
    </citation>
    <scope>NUCLEOTIDE SEQUENCE</scope>
    <source>
        <strain evidence="1">Pdj_M5554</strain>
    </source>
</reference>
<name>A0ACC5YIP6_9TELE</name>
<evidence type="ECO:0000313" key="1">
    <source>
        <dbReference type="EMBL" id="MCJ8735437.1"/>
    </source>
</evidence>
<protein>
    <submittedName>
        <fullName evidence="1">Uncharacterized protein</fullName>
    </submittedName>
</protein>
<sequence>MSKLLKILLFLLPAVLHTASGHSLAMQAWCYWSKADLSDMEYIEPYVFNKINYLEFNSTLGKFVGYTALGIKNAEAWNKDTADLTARKANVESVCKPNAGIYYSNVLSKTVEPQVEVALVKKSDGTHPARLMCSAYSFYPPLITVTWLRNGKEIKGASKNPWSISGIPPCLNLIRVRLLSGLQGWCWASCFQLLDSSTTRRKPQDGFWSRHKLRSLSRNTGVFAEVASSVKHLLYS</sequence>
<dbReference type="Proteomes" id="UP000830395">
    <property type="component" value="Chromosome 8"/>
</dbReference>
<keyword evidence="2" id="KW-1185">Reference proteome</keyword>
<proteinExistence type="predicted"/>
<gene>
    <name evidence="1" type="ORF">PDJAM_G00246890</name>
</gene>
<organism evidence="1 2">
    <name type="scientific">Pangasius djambal</name>
    <dbReference type="NCBI Taxonomy" id="1691987"/>
    <lineage>
        <taxon>Eukaryota</taxon>
        <taxon>Metazoa</taxon>
        <taxon>Chordata</taxon>
        <taxon>Craniata</taxon>
        <taxon>Vertebrata</taxon>
        <taxon>Euteleostomi</taxon>
        <taxon>Actinopterygii</taxon>
        <taxon>Neopterygii</taxon>
        <taxon>Teleostei</taxon>
        <taxon>Ostariophysi</taxon>
        <taxon>Siluriformes</taxon>
        <taxon>Pangasiidae</taxon>
        <taxon>Pangasius</taxon>
    </lineage>
</organism>
<dbReference type="EMBL" id="CM040982">
    <property type="protein sequence ID" value="MCJ8735437.1"/>
    <property type="molecule type" value="Genomic_DNA"/>
</dbReference>
<comment type="caution">
    <text evidence="1">The sequence shown here is derived from an EMBL/GenBank/DDBJ whole genome shotgun (WGS) entry which is preliminary data.</text>
</comment>
<accession>A0ACC5YIP6</accession>
<evidence type="ECO:0000313" key="2">
    <source>
        <dbReference type="Proteomes" id="UP000830395"/>
    </source>
</evidence>